<name>A0A7S9J126_9GAMM</name>
<dbReference type="GO" id="GO:0052621">
    <property type="term" value="F:diguanylate cyclase activity"/>
    <property type="evidence" value="ECO:0007669"/>
    <property type="project" value="UniProtKB-EC"/>
</dbReference>
<dbReference type="PANTHER" id="PTHR45138:SF5">
    <property type="entry name" value="BIFUNCTIONAL PERIPLASMIC SUBSTRATE BINDING PROTEIN_CYTOPLASMIC DIGUANYLATE CYCLASE"/>
    <property type="match status" value="1"/>
</dbReference>
<gene>
    <name evidence="4" type="ORF">FM038_018945</name>
</gene>
<keyword evidence="2" id="KW-0472">Membrane</keyword>
<evidence type="ECO:0000259" key="3">
    <source>
        <dbReference type="PROSITE" id="PS50887"/>
    </source>
</evidence>
<dbReference type="InterPro" id="IPR043128">
    <property type="entry name" value="Rev_trsase/Diguanyl_cyclase"/>
</dbReference>
<sequence>MLLLYNLNRFMLECVLFLYNVSLGFLLRKLPCMFLYLCFITLVIIASHNHQVYAAESIIRVGLIGHGEHGQKGTSLERFILTHLEESLPYKIEVELFISKLDATQALARGDIDLVPDLIPNGEDNIHFSIPYYEKSAYVYSHEAIREPTKLTDKTLFVERGNPTKEFLEHFLSSYKIAAKVEETDSLGDLFMSGTSEPDCLIVASSSKLFQFAEKYYALELGFLGEVVFGISLQRPDLEVQLNRLIKTGKLRDELFKFSSESLADLKRVRVLSQLSKASRQVIQDKFYILVDSDYAPYSFWSDTNQHHSGLLVQTVHQLGSYFTGGLNVIERKASEQNWNLIIDDFESNPADLVLVSGAKVRASNLHISRPLAPLDIALFKHESTSYEDALRIGVIESDAGHDIGLEFVDNYQDFGYSLKLYTSVRALKSAYDNGEIDALIHNSKFNELYYGSSNRILARDYIYFASSNHKLINAIDELLLYRNNSSQFSEEFIQEAAINSSRLDRHLIEENNRLKLQGYLYLLIISLLFSLSYVLYRFHSKSKLHAIYDPLTNVRNRRSFYQRQKLISQMSGTCIIIDIDDFKSLNDNHGHKVGDEVLIYFAQELCNSFTQGCTYRLSGDEFFVYIEKETLCCN</sequence>
<feature type="transmembrane region" description="Helical" evidence="2">
    <location>
        <begin position="519"/>
        <end position="537"/>
    </location>
</feature>
<reference evidence="4" key="1">
    <citation type="submission" date="2019-10" db="EMBL/GenBank/DDBJ databases">
        <title>Shewanella sp. YLB-07 whole genome sequence.</title>
        <authorList>
            <person name="Yu L."/>
        </authorList>
    </citation>
    <scope>NUCLEOTIDE SEQUENCE [LARGE SCALE GENOMIC DNA]</scope>
    <source>
        <strain evidence="4">YLB-08</strain>
    </source>
</reference>
<feature type="transmembrane region" description="Helical" evidence="2">
    <location>
        <begin position="6"/>
        <end position="27"/>
    </location>
</feature>
<evidence type="ECO:0000256" key="1">
    <source>
        <dbReference type="ARBA" id="ARBA00012528"/>
    </source>
</evidence>
<dbReference type="GO" id="GO:1902201">
    <property type="term" value="P:negative regulation of bacterial-type flagellum-dependent cell motility"/>
    <property type="evidence" value="ECO:0007669"/>
    <property type="project" value="TreeGrafter"/>
</dbReference>
<feature type="transmembrane region" description="Helical" evidence="2">
    <location>
        <begin position="34"/>
        <end position="53"/>
    </location>
</feature>
<evidence type="ECO:0000313" key="4">
    <source>
        <dbReference type="EMBL" id="QPG59233.1"/>
    </source>
</evidence>
<keyword evidence="2" id="KW-1133">Transmembrane helix</keyword>
<evidence type="ECO:0000256" key="2">
    <source>
        <dbReference type="SAM" id="Phobius"/>
    </source>
</evidence>
<dbReference type="GO" id="GO:0043709">
    <property type="term" value="P:cell adhesion involved in single-species biofilm formation"/>
    <property type="evidence" value="ECO:0007669"/>
    <property type="project" value="TreeGrafter"/>
</dbReference>
<dbReference type="EMBL" id="CP045503">
    <property type="protein sequence ID" value="QPG59233.1"/>
    <property type="molecule type" value="Genomic_DNA"/>
</dbReference>
<dbReference type="Gene3D" id="3.30.70.270">
    <property type="match status" value="1"/>
</dbReference>
<proteinExistence type="predicted"/>
<dbReference type="InterPro" id="IPR050469">
    <property type="entry name" value="Diguanylate_Cyclase"/>
</dbReference>
<dbReference type="EC" id="2.7.7.65" evidence="1"/>
<keyword evidence="2" id="KW-0812">Transmembrane</keyword>
<dbReference type="Gene3D" id="3.40.190.10">
    <property type="entry name" value="Periplasmic binding protein-like II"/>
    <property type="match status" value="4"/>
</dbReference>
<dbReference type="AlphaFoldDB" id="A0A7S9J126"/>
<dbReference type="PANTHER" id="PTHR45138">
    <property type="entry name" value="REGULATORY COMPONENTS OF SENSORY TRANSDUCTION SYSTEM"/>
    <property type="match status" value="1"/>
</dbReference>
<dbReference type="SMART" id="SM00267">
    <property type="entry name" value="GGDEF"/>
    <property type="match status" value="1"/>
</dbReference>
<dbReference type="SUPFAM" id="SSF53850">
    <property type="entry name" value="Periplasmic binding protein-like II"/>
    <property type="match status" value="2"/>
</dbReference>
<organism evidence="4">
    <name type="scientific">Shewanella eurypsychrophilus</name>
    <dbReference type="NCBI Taxonomy" id="2593656"/>
    <lineage>
        <taxon>Bacteria</taxon>
        <taxon>Pseudomonadati</taxon>
        <taxon>Pseudomonadota</taxon>
        <taxon>Gammaproteobacteria</taxon>
        <taxon>Alteromonadales</taxon>
        <taxon>Shewanellaceae</taxon>
        <taxon>Shewanella</taxon>
    </lineage>
</organism>
<dbReference type="SUPFAM" id="SSF55073">
    <property type="entry name" value="Nucleotide cyclase"/>
    <property type="match status" value="1"/>
</dbReference>
<protein>
    <recommendedName>
        <fullName evidence="1">diguanylate cyclase</fullName>
        <ecNumber evidence="1">2.7.7.65</ecNumber>
    </recommendedName>
</protein>
<dbReference type="Pfam" id="PF00990">
    <property type="entry name" value="GGDEF"/>
    <property type="match status" value="1"/>
</dbReference>
<dbReference type="GO" id="GO:0005886">
    <property type="term" value="C:plasma membrane"/>
    <property type="evidence" value="ECO:0007669"/>
    <property type="project" value="TreeGrafter"/>
</dbReference>
<dbReference type="NCBIfam" id="TIGR00254">
    <property type="entry name" value="GGDEF"/>
    <property type="match status" value="1"/>
</dbReference>
<dbReference type="CDD" id="cd01949">
    <property type="entry name" value="GGDEF"/>
    <property type="match status" value="1"/>
</dbReference>
<feature type="domain" description="GGDEF" evidence="3">
    <location>
        <begin position="571"/>
        <end position="635"/>
    </location>
</feature>
<accession>A0A7S9J126</accession>
<dbReference type="InterPro" id="IPR029787">
    <property type="entry name" value="Nucleotide_cyclase"/>
</dbReference>
<dbReference type="PROSITE" id="PS50887">
    <property type="entry name" value="GGDEF"/>
    <property type="match status" value="1"/>
</dbReference>
<dbReference type="InterPro" id="IPR000160">
    <property type="entry name" value="GGDEF_dom"/>
</dbReference>